<accession>A0A7X0J792</accession>
<keyword evidence="1" id="KW-0732">Signal</keyword>
<dbReference type="InterPro" id="IPR045711">
    <property type="entry name" value="GH123-like_N"/>
</dbReference>
<dbReference type="EMBL" id="JACHCC010000013">
    <property type="protein sequence ID" value="MBB6502268.1"/>
    <property type="molecule type" value="Genomic_DNA"/>
</dbReference>
<dbReference type="AlphaFoldDB" id="A0A7X0J792"/>
<protein>
    <recommendedName>
        <fullName evidence="2">Glycoside hydrolase 123-like N-terminal domain-containing protein</fullName>
    </recommendedName>
</protein>
<feature type="signal peptide" evidence="1">
    <location>
        <begin position="1"/>
        <end position="30"/>
    </location>
</feature>
<feature type="chain" id="PRO_5031440915" description="Glycoside hydrolase 123-like N-terminal domain-containing protein" evidence="1">
    <location>
        <begin position="31"/>
        <end position="1004"/>
    </location>
</feature>
<dbReference type="Gene3D" id="3.20.20.80">
    <property type="entry name" value="Glycosidases"/>
    <property type="match status" value="1"/>
</dbReference>
<comment type="caution">
    <text evidence="3">The sequence shown here is derived from an EMBL/GenBank/DDBJ whole genome shotgun (WGS) entry which is preliminary data.</text>
</comment>
<evidence type="ECO:0000313" key="3">
    <source>
        <dbReference type="EMBL" id="MBB6502268.1"/>
    </source>
</evidence>
<gene>
    <name evidence="3" type="ORF">HDF25_004447</name>
</gene>
<proteinExistence type="predicted"/>
<reference evidence="3 4" key="1">
    <citation type="submission" date="2020-08" db="EMBL/GenBank/DDBJ databases">
        <title>Genomic Encyclopedia of Type Strains, Phase IV (KMG-V): Genome sequencing to study the core and pangenomes of soil and plant-associated prokaryotes.</title>
        <authorList>
            <person name="Whitman W."/>
        </authorList>
    </citation>
    <scope>NUCLEOTIDE SEQUENCE [LARGE SCALE GENOMIC DNA]</scope>
    <source>
        <strain evidence="3 4">M2T3</strain>
    </source>
</reference>
<dbReference type="Proteomes" id="UP000521017">
    <property type="component" value="Unassembled WGS sequence"/>
</dbReference>
<evidence type="ECO:0000256" key="1">
    <source>
        <dbReference type="SAM" id="SignalP"/>
    </source>
</evidence>
<evidence type="ECO:0000313" key="4">
    <source>
        <dbReference type="Proteomes" id="UP000521017"/>
    </source>
</evidence>
<dbReference type="RefSeq" id="WP_221450995.1">
    <property type="nucleotide sequence ID" value="NZ_JACHCC010000013.1"/>
</dbReference>
<dbReference type="Pfam" id="PF19543">
    <property type="entry name" value="GH123_N"/>
    <property type="match status" value="1"/>
</dbReference>
<name>A0A7X0J792_9SPHI</name>
<feature type="domain" description="Glycoside hydrolase 123-like N-terminal" evidence="2">
    <location>
        <begin position="40"/>
        <end position="1004"/>
    </location>
</feature>
<organism evidence="3 4">
    <name type="scientific">Pedobacter cryoconitis</name>
    <dbReference type="NCBI Taxonomy" id="188932"/>
    <lineage>
        <taxon>Bacteria</taxon>
        <taxon>Pseudomonadati</taxon>
        <taxon>Bacteroidota</taxon>
        <taxon>Sphingobacteriia</taxon>
        <taxon>Sphingobacteriales</taxon>
        <taxon>Sphingobacteriaceae</taxon>
        <taxon>Pedobacter</taxon>
    </lineage>
</organism>
<sequence length="1004" mass="113334">MFKLIKLNFSSKAILPAALLLFVSYGTTKAQQIKYKSGNQSWNADSLGNHRAVITVPATGSSAKAVIEWRRKDQPANKEVIVVDARTNKRVLNVRTEALSRESGTIYFEPVSGAGTYYIYYMPFHVKPGSNYPTAIYLKPSDQAAAAWKNGIPAKSLNARIDYLESYNQLNNFYPMEVIATAKETENLVLKDKNQPYLIFPEDRLHPVKMENDLPQRWVIKGSSNTFTDTTSRGENFSFQLGLYAFSKDLQNVHLKFTDLKSAKGDVIPSKLLSCLNTDGVNWDNKILRKQVNISKGKVQSLWCLLNVPQNTNPSTYTGTVMIMADGITSRQVQIRLVVNQKLSVNGGVNEPWKQTRLTWLNSSLGQKNDLIKPYIPLKINGNAISLLGRKLILGNDGMPAQIESYFTEEMTAIDKRPRPLLASPFTLIAEEANGSAVQWKTSKPILKQPEQGEVEWTAVNTSPSLQMNIKASLEFDGFVNYSVKITALKDVNLKDIRMVIPFKNEVAEYMMGLNLKGGKIPADYQWKWDVKHKNQDGAWIGTVNGGIRFALRDENYTRPLNTNFYLDKPLTLPSSWGNHDLGGIDIRKQSENTSVTNYSGARTMKAGDTLYYNFNLMITPFHSLNTQEQWTTRYYHKYSNVDTIKATGATVINIHHGTAINPYINYPFIAHDAMKSYIDSAHHLGLKVKIYNTVREVSNSAYELAPLRSLGHEIFSTGKGGGYSWLQEHLNGDYIAAWYVPEVKDAAIINSGMSRWHNYYVEGMSWLVQNVGIDGIYLDDVAYDRTTMKRIKRVLTQNGHPGIIDLHSANQYNKSDGFNNSANLYMDHFPYLNRLWFGENFDYQNNTQDFYLTEVSGIPFGLMGEMLEGGGNPWRGMIYGMTNRMPWSDNADPRPIWNAWDNFGIKDSRMIGYWVKSVPVKTGNQDILATVYLKDKKAMVAIASWAKADEKIKLQIDWKALGIDPLKATLKAPAIKNFQPSQTFTVNEEMTIKKGEGLMLIVE</sequence>
<evidence type="ECO:0000259" key="2">
    <source>
        <dbReference type="Pfam" id="PF19543"/>
    </source>
</evidence>